<dbReference type="InterPro" id="IPR043519">
    <property type="entry name" value="NT_sf"/>
</dbReference>
<dbReference type="InterPro" id="IPR006116">
    <property type="entry name" value="NT_2-5OAS_ClassI-CCAase"/>
</dbReference>
<sequence length="291" mass="33027">MPTRTINQGFNAFHQKITPGSYESGKASSHKNSITRRLEDYFNLKQLFYSGSANNGTSVSYLSDVDFFANIPTNKLKKNSASSLREIKECLQGRYPNTSIYVDSPAVVLDFGGDVWDTAEVIPADYVTTKDSKNVYDIPDGSGDWMRSSPSLHNSYVTTENIRLGKKLKPLIRFLKAWKYYCNVPISSFYLELRATKWMESEDSIVYDIDLNAILKKLEDCDLASIQDPKGVSGYVYACSSDTKKKDALSKLSTARIRAEKAREEERAENTRLAFEWWDKVFAGNFPSYYC</sequence>
<protein>
    <submittedName>
        <fullName evidence="2">Nucleotidyltransferase</fullName>
    </submittedName>
</protein>
<evidence type="ECO:0000313" key="2">
    <source>
        <dbReference type="EMBL" id="MCG7947318.1"/>
    </source>
</evidence>
<comment type="caution">
    <text evidence="2">The sequence shown here is derived from an EMBL/GenBank/DDBJ whole genome shotgun (WGS) entry which is preliminary data.</text>
</comment>
<gene>
    <name evidence="2" type="ORF">JAZ07_13315</name>
</gene>
<keyword evidence="1" id="KW-0051">Antiviral defense</keyword>
<accession>A0A9E4N589</accession>
<dbReference type="Proteomes" id="UP000886667">
    <property type="component" value="Unassembled WGS sequence"/>
</dbReference>
<dbReference type="SUPFAM" id="SSF81301">
    <property type="entry name" value="Nucleotidyltransferase"/>
    <property type="match status" value="1"/>
</dbReference>
<dbReference type="Gene3D" id="3.30.460.10">
    <property type="entry name" value="Beta Polymerase, domain 2"/>
    <property type="match status" value="1"/>
</dbReference>
<evidence type="ECO:0000313" key="3">
    <source>
        <dbReference type="Proteomes" id="UP000886667"/>
    </source>
</evidence>
<dbReference type="GO" id="GO:0016779">
    <property type="term" value="F:nucleotidyltransferase activity"/>
    <property type="evidence" value="ECO:0007669"/>
    <property type="project" value="InterPro"/>
</dbReference>
<proteinExistence type="predicted"/>
<reference evidence="2" key="1">
    <citation type="journal article" date="2021" name="Proc. Natl. Acad. Sci. U.S.A.">
        <title>Global biogeography of chemosynthetic symbionts reveals both localized and globally distributed symbiont groups. .</title>
        <authorList>
            <person name="Osvatic J.T."/>
            <person name="Wilkins L.G.E."/>
            <person name="Leibrecht L."/>
            <person name="Leray M."/>
            <person name="Zauner S."/>
            <person name="Polzin J."/>
            <person name="Camacho Y."/>
            <person name="Gros O."/>
            <person name="van Gils J.A."/>
            <person name="Eisen J.A."/>
            <person name="Petersen J.M."/>
            <person name="Yuen B."/>
        </authorList>
    </citation>
    <scope>NUCLEOTIDE SEQUENCE</scope>
    <source>
        <strain evidence="2">MAGclacostrist064TRANS</strain>
    </source>
</reference>
<evidence type="ECO:0000256" key="1">
    <source>
        <dbReference type="ARBA" id="ARBA00023118"/>
    </source>
</evidence>
<dbReference type="Pfam" id="PF18144">
    <property type="entry name" value="SMODS"/>
    <property type="match status" value="1"/>
</dbReference>
<dbReference type="EMBL" id="JAEPCM010000463">
    <property type="protein sequence ID" value="MCG7947318.1"/>
    <property type="molecule type" value="Genomic_DNA"/>
</dbReference>
<name>A0A9E4N589_9GAMM</name>
<dbReference type="GO" id="GO:0051607">
    <property type="term" value="P:defense response to virus"/>
    <property type="evidence" value="ECO:0007669"/>
    <property type="project" value="UniProtKB-KW"/>
</dbReference>
<dbReference type="AlphaFoldDB" id="A0A9E4N589"/>
<dbReference type="CDD" id="cd05400">
    <property type="entry name" value="NT_2-5OAS_ClassI-CCAase"/>
    <property type="match status" value="1"/>
</dbReference>
<organism evidence="2 3">
    <name type="scientific">Candidatus Thiodiazotropha taylori</name>
    <dbReference type="NCBI Taxonomy" id="2792791"/>
    <lineage>
        <taxon>Bacteria</taxon>
        <taxon>Pseudomonadati</taxon>
        <taxon>Pseudomonadota</taxon>
        <taxon>Gammaproteobacteria</taxon>
        <taxon>Chromatiales</taxon>
        <taxon>Sedimenticolaceae</taxon>
        <taxon>Candidatus Thiodiazotropha</taxon>
    </lineage>
</organism>